<evidence type="ECO:0000313" key="3">
    <source>
        <dbReference type="Proteomes" id="UP000693970"/>
    </source>
</evidence>
<evidence type="ECO:0000313" key="2">
    <source>
        <dbReference type="EMBL" id="KAG7337169.1"/>
    </source>
</evidence>
<dbReference type="GO" id="GO:0000793">
    <property type="term" value="C:condensed chromosome"/>
    <property type="evidence" value="ECO:0007669"/>
    <property type="project" value="TreeGrafter"/>
</dbReference>
<dbReference type="PANTHER" id="PTHR43941:SF1">
    <property type="entry name" value="STRUCTURAL MAINTENANCE OF CHROMOSOMES PROTEIN 2"/>
    <property type="match status" value="1"/>
</dbReference>
<reference evidence="2" key="2">
    <citation type="submission" date="2021-04" db="EMBL/GenBank/DDBJ databases">
        <authorList>
            <person name="Podell S."/>
        </authorList>
    </citation>
    <scope>NUCLEOTIDE SEQUENCE</scope>
    <source>
        <strain evidence="2">Hildebrandi</strain>
    </source>
</reference>
<feature type="region of interest" description="Disordered" evidence="1">
    <location>
        <begin position="224"/>
        <end position="244"/>
    </location>
</feature>
<dbReference type="EMBL" id="JAGRRH010000093">
    <property type="protein sequence ID" value="KAG7337169.1"/>
    <property type="molecule type" value="Genomic_DNA"/>
</dbReference>
<protein>
    <submittedName>
        <fullName evidence="2">Uncharacterized protein</fullName>
    </submittedName>
</protein>
<dbReference type="Proteomes" id="UP000693970">
    <property type="component" value="Unassembled WGS sequence"/>
</dbReference>
<sequence length="693" mass="77699">MALPEPVLPLEVLPVSSSTSSSSSFKQVTQPIASSALSRHSISRSSNKLQDTTDQGDHGVLPQNNDGVMELHAQIQELTDRLGTLELEKSKSQHTISKLARENKSLSKELLEVQTKSTEMALQLQKAESELSLVQSRLQINEQQQLEEKNRDDDDNIQQSDRRIKELEAALDVANKQVEESNKRIGSLEAIGSTASAQYEELKLVHEENLKRLEEATIRVKELEESSASRHMDRSLPEKLSQATMERDAAIQELSQLRDELEKVKEHHAVELVTKVQEAQQQRDAIKDDLAKLQQEHEKVISNTRREPSTTAAAAAASAAISIGSFAPVSSEMLQLETKHAAETRVFRDLAAQAETNWNSIERTYPKYWYHWRLKLPVCCNENRRYQPKSASFVSMAAMLVMSMPIHPTSNRRDRLCLENAQAAVLMQKISSQLKSKNVKYKTLRKQVMKILTLHTAMDTNVRTLRETIVKDGGRSKSAQATLDELHKHLQAVMELVAACTSSRISSQNSAGSLFSSDDTLETKDMMMPFVDLDHDSKFSSAGRGLGVGDKGGNRAVPEIVQESILCQSSQQINPVMESSLADYMVRPIVVETAALGNVWGKLYKSLGNDGLLTSPTEYIDKVRPTEPSTLEIIARIKYDGSLLYLRGTDRVMILAGGKWTDYGSVDRRDVPLGWWLTTRDKITRWIKCWKRP</sequence>
<reference evidence="2" key="1">
    <citation type="journal article" date="2021" name="Sci. Rep.">
        <title>Diploid genomic architecture of Nitzschia inconspicua, an elite biomass production diatom.</title>
        <authorList>
            <person name="Oliver A."/>
            <person name="Podell S."/>
            <person name="Pinowska A."/>
            <person name="Traller J.C."/>
            <person name="Smith S.R."/>
            <person name="McClure R."/>
            <person name="Beliaev A."/>
            <person name="Bohutskyi P."/>
            <person name="Hill E.A."/>
            <person name="Rabines A."/>
            <person name="Zheng H."/>
            <person name="Allen L.Z."/>
            <person name="Kuo A."/>
            <person name="Grigoriev I.V."/>
            <person name="Allen A.E."/>
            <person name="Hazlebeck D."/>
            <person name="Allen E.E."/>
        </authorList>
    </citation>
    <scope>NUCLEOTIDE SEQUENCE</scope>
    <source>
        <strain evidence="2">Hildebrandi</strain>
    </source>
</reference>
<feature type="compositionally biased region" description="Low complexity" evidence="1">
    <location>
        <begin position="32"/>
        <end position="46"/>
    </location>
</feature>
<keyword evidence="3" id="KW-1185">Reference proteome</keyword>
<accession>A0A9K3P9N0</accession>
<feature type="compositionally biased region" description="Basic and acidic residues" evidence="1">
    <location>
        <begin position="224"/>
        <end position="237"/>
    </location>
</feature>
<comment type="caution">
    <text evidence="2">The sequence shown here is derived from an EMBL/GenBank/DDBJ whole genome shotgun (WGS) entry which is preliminary data.</text>
</comment>
<dbReference type="GO" id="GO:0003682">
    <property type="term" value="F:chromatin binding"/>
    <property type="evidence" value="ECO:0007669"/>
    <property type="project" value="TreeGrafter"/>
</dbReference>
<dbReference type="GO" id="GO:0000785">
    <property type="term" value="C:chromatin"/>
    <property type="evidence" value="ECO:0007669"/>
    <property type="project" value="TreeGrafter"/>
</dbReference>
<feature type="compositionally biased region" description="Low complexity" evidence="1">
    <location>
        <begin position="14"/>
        <end position="24"/>
    </location>
</feature>
<dbReference type="AlphaFoldDB" id="A0A9K3P9N0"/>
<name>A0A9K3P9N0_9STRA</name>
<dbReference type="GO" id="GO:0007076">
    <property type="term" value="P:mitotic chromosome condensation"/>
    <property type="evidence" value="ECO:0007669"/>
    <property type="project" value="TreeGrafter"/>
</dbReference>
<feature type="region of interest" description="Disordered" evidence="1">
    <location>
        <begin position="14"/>
        <end position="64"/>
    </location>
</feature>
<dbReference type="GO" id="GO:0000796">
    <property type="term" value="C:condensin complex"/>
    <property type="evidence" value="ECO:0007669"/>
    <property type="project" value="TreeGrafter"/>
</dbReference>
<gene>
    <name evidence="2" type="ORF">IV203_022784</name>
</gene>
<organism evidence="2 3">
    <name type="scientific">Nitzschia inconspicua</name>
    <dbReference type="NCBI Taxonomy" id="303405"/>
    <lineage>
        <taxon>Eukaryota</taxon>
        <taxon>Sar</taxon>
        <taxon>Stramenopiles</taxon>
        <taxon>Ochrophyta</taxon>
        <taxon>Bacillariophyta</taxon>
        <taxon>Bacillariophyceae</taxon>
        <taxon>Bacillariophycidae</taxon>
        <taxon>Bacillariales</taxon>
        <taxon>Bacillariaceae</taxon>
        <taxon>Nitzschia</taxon>
    </lineage>
</organism>
<dbReference type="PANTHER" id="PTHR43941">
    <property type="entry name" value="STRUCTURAL MAINTENANCE OF CHROMOSOMES PROTEIN 2"/>
    <property type="match status" value="1"/>
</dbReference>
<proteinExistence type="predicted"/>
<evidence type="ECO:0000256" key="1">
    <source>
        <dbReference type="SAM" id="MobiDB-lite"/>
    </source>
</evidence>